<feature type="region of interest" description="Disordered" evidence="9">
    <location>
        <begin position="716"/>
        <end position="752"/>
    </location>
</feature>
<reference evidence="12" key="1">
    <citation type="submission" date="2021-01" db="EMBL/GenBank/DDBJ databases">
        <authorList>
            <person name="Corre E."/>
            <person name="Pelletier E."/>
            <person name="Niang G."/>
            <person name="Scheremetjew M."/>
            <person name="Finn R."/>
            <person name="Kale V."/>
            <person name="Holt S."/>
            <person name="Cochrane G."/>
            <person name="Meng A."/>
            <person name="Brown T."/>
            <person name="Cohen L."/>
        </authorList>
    </citation>
    <scope>NUCLEOTIDE SEQUENCE</scope>
    <source>
        <strain evidence="12">NY070348D</strain>
    </source>
</reference>
<keyword evidence="7" id="KW-0325">Glycoprotein</keyword>
<feature type="transmembrane region" description="Helical" evidence="10">
    <location>
        <begin position="466"/>
        <end position="487"/>
    </location>
</feature>
<proteinExistence type="predicted"/>
<evidence type="ECO:0000256" key="10">
    <source>
        <dbReference type="SAM" id="Phobius"/>
    </source>
</evidence>
<dbReference type="Gene3D" id="3.40.50.2300">
    <property type="match status" value="2"/>
</dbReference>
<dbReference type="PROSITE" id="PS50259">
    <property type="entry name" value="G_PROTEIN_RECEP_F3_4"/>
    <property type="match status" value="1"/>
</dbReference>
<comment type="subcellular location">
    <subcellularLocation>
        <location evidence="1">Membrane</location>
        <topology evidence="1">Multi-pass membrane protein</topology>
    </subcellularLocation>
</comment>
<dbReference type="PANTHER" id="PTHR10519:SF20">
    <property type="entry name" value="G-PROTEIN COUPLED RECEPTOR 156-RELATED"/>
    <property type="match status" value="1"/>
</dbReference>
<evidence type="ECO:0000256" key="2">
    <source>
        <dbReference type="ARBA" id="ARBA00022692"/>
    </source>
</evidence>
<sequence length="752" mass="82352">MDIIIGPFSDAESVGTGMFGGIYEIPQISYGATSSELDNKELYPFLARTIVTDYTKAQALCAFWKSSNYRFGAILYSDDHYGRSFQKAITTVCGANVTFSKHAFKTAITEKEIDQKVSDVAEKKMNIVLAIFKDFRAFPAILAAAFKHNILGAGTQWILTEESILQDIYPIESFSEIRKALNGSFVVSSVGGTSYNDNFRSFVSAWDTFDFGDAEGAVRSVSSELDITKSFFQAFDADSRAISEMGAYEYDAVMTAGLQVCSLYPEDPIPPSKIFAEQFISKLEDLSFDGLTGNLQFESTGNRREETGSFQLFNILSPSSDPTQKPTTSPSNPPTQEPTLEIPTVHPTMNPTLEGGAEQTSPTSPPSPIRPIPVRDGFAIGLIATFSSLTRDFEYDCAECTKPLYTGGVEEMPLAINPPEEDLNSSKAIKNICVALFALTALVAVFFLLWTFFYRRHPVIRSSQANFLNMISLGAIISSTTILPLTVDDADGPLAGLDGENTKANIACNAALWLYCLGFMTTLTPLFAKMYRIRLIYTSTDKSEKFIKKISDMWLLGLIMKFIVLDLVFLVIWMVQGPFKYIRVPVAHDKYGFVTASSGRCVSEFSGVGIVLIGGYHLVILLFGSVMSYKYRNFNAAMCEAKYVSIALISNLQVLILAVPILNVVSNDPGTEMFVRCGVIALNDISVQLVVFLPKLYYHYKGVPIEVTSFSNTPSGMSSMPSQSVTPSQQAASSLQASEDPGSAAPSLPNQI</sequence>
<dbReference type="EMBL" id="HBHK01025109">
    <property type="protein sequence ID" value="CAD9704561.1"/>
    <property type="molecule type" value="Transcribed_RNA"/>
</dbReference>
<keyword evidence="2 10" id="KW-0812">Transmembrane</keyword>
<feature type="compositionally biased region" description="Polar residues" evidence="9">
    <location>
        <begin position="314"/>
        <end position="330"/>
    </location>
</feature>
<keyword evidence="8" id="KW-0807">Transducer</keyword>
<keyword evidence="4" id="KW-0297">G-protein coupled receptor</keyword>
<evidence type="ECO:0000256" key="4">
    <source>
        <dbReference type="ARBA" id="ARBA00023040"/>
    </source>
</evidence>
<protein>
    <recommendedName>
        <fullName evidence="11">G-protein coupled receptors family 3 profile domain-containing protein</fullName>
    </recommendedName>
</protein>
<feature type="compositionally biased region" description="Low complexity" evidence="9">
    <location>
        <begin position="728"/>
        <end position="738"/>
    </location>
</feature>
<keyword evidence="6" id="KW-0675">Receptor</keyword>
<dbReference type="CDD" id="cd15047">
    <property type="entry name" value="7tmC_GABA-B-like"/>
    <property type="match status" value="1"/>
</dbReference>
<evidence type="ECO:0000256" key="3">
    <source>
        <dbReference type="ARBA" id="ARBA00022989"/>
    </source>
</evidence>
<feature type="transmembrane region" description="Helical" evidence="10">
    <location>
        <begin position="434"/>
        <end position="454"/>
    </location>
</feature>
<dbReference type="InterPro" id="IPR028082">
    <property type="entry name" value="Peripla_BP_I"/>
</dbReference>
<evidence type="ECO:0000256" key="7">
    <source>
        <dbReference type="ARBA" id="ARBA00023180"/>
    </source>
</evidence>
<dbReference type="Pfam" id="PF00003">
    <property type="entry name" value="7tm_3"/>
    <property type="match status" value="1"/>
</dbReference>
<dbReference type="InterPro" id="IPR002455">
    <property type="entry name" value="GPCR3_GABA-B"/>
</dbReference>
<evidence type="ECO:0000256" key="1">
    <source>
        <dbReference type="ARBA" id="ARBA00004141"/>
    </source>
</evidence>
<name>A0A7S2SNP3_9STRA</name>
<accession>A0A7S2SNP3</accession>
<evidence type="ECO:0000256" key="8">
    <source>
        <dbReference type="ARBA" id="ARBA00023224"/>
    </source>
</evidence>
<dbReference type="InterPro" id="IPR000337">
    <property type="entry name" value="GPCR_3"/>
</dbReference>
<dbReference type="PANTHER" id="PTHR10519">
    <property type="entry name" value="GABA-B RECEPTOR"/>
    <property type="match status" value="1"/>
</dbReference>
<dbReference type="GO" id="GO:0038039">
    <property type="term" value="C:G protein-coupled receptor heterodimeric complex"/>
    <property type="evidence" value="ECO:0007669"/>
    <property type="project" value="TreeGrafter"/>
</dbReference>
<dbReference type="InterPro" id="IPR017978">
    <property type="entry name" value="GPCR_3_C"/>
</dbReference>
<feature type="transmembrane region" description="Helical" evidence="10">
    <location>
        <begin position="605"/>
        <end position="629"/>
    </location>
</feature>
<dbReference type="SUPFAM" id="SSF53822">
    <property type="entry name" value="Periplasmic binding protein-like I"/>
    <property type="match status" value="1"/>
</dbReference>
<feature type="transmembrane region" description="Helical" evidence="10">
    <location>
        <begin position="553"/>
        <end position="575"/>
    </location>
</feature>
<dbReference type="Pfam" id="PF01094">
    <property type="entry name" value="ANF_receptor"/>
    <property type="match status" value="1"/>
</dbReference>
<dbReference type="InterPro" id="IPR001828">
    <property type="entry name" value="ANF_lig-bd_rcpt"/>
</dbReference>
<dbReference type="PRINTS" id="PR00248">
    <property type="entry name" value="GPCRMGR"/>
</dbReference>
<evidence type="ECO:0000313" key="12">
    <source>
        <dbReference type="EMBL" id="CAD9704561.1"/>
    </source>
</evidence>
<evidence type="ECO:0000259" key="11">
    <source>
        <dbReference type="PROSITE" id="PS50259"/>
    </source>
</evidence>
<feature type="compositionally biased region" description="Polar residues" evidence="9">
    <location>
        <begin position="716"/>
        <end position="727"/>
    </location>
</feature>
<dbReference type="AlphaFoldDB" id="A0A7S2SNP3"/>
<gene>
    <name evidence="12" type="ORF">QSP1433_LOCUS15816</name>
</gene>
<keyword evidence="3 10" id="KW-1133">Transmembrane helix</keyword>
<dbReference type="GO" id="GO:0007214">
    <property type="term" value="P:gamma-aminobutyric acid signaling pathway"/>
    <property type="evidence" value="ECO:0007669"/>
    <property type="project" value="TreeGrafter"/>
</dbReference>
<organism evidence="12">
    <name type="scientific">Mucochytrium quahogii</name>
    <dbReference type="NCBI Taxonomy" id="96639"/>
    <lineage>
        <taxon>Eukaryota</taxon>
        <taxon>Sar</taxon>
        <taxon>Stramenopiles</taxon>
        <taxon>Bigyra</taxon>
        <taxon>Labyrinthulomycetes</taxon>
        <taxon>Thraustochytrida</taxon>
        <taxon>Thraustochytriidae</taxon>
        <taxon>Mucochytrium</taxon>
    </lineage>
</organism>
<feature type="domain" description="G-protein coupled receptors family 3 profile" evidence="11">
    <location>
        <begin position="507"/>
        <end position="697"/>
    </location>
</feature>
<feature type="transmembrane region" description="Helical" evidence="10">
    <location>
        <begin position="512"/>
        <end position="532"/>
    </location>
</feature>
<keyword evidence="5 10" id="KW-0472">Membrane</keyword>
<evidence type="ECO:0000256" key="9">
    <source>
        <dbReference type="SAM" id="MobiDB-lite"/>
    </source>
</evidence>
<feature type="region of interest" description="Disordered" evidence="9">
    <location>
        <begin position="314"/>
        <end position="370"/>
    </location>
</feature>
<evidence type="ECO:0000256" key="5">
    <source>
        <dbReference type="ARBA" id="ARBA00023136"/>
    </source>
</evidence>
<feature type="transmembrane region" description="Helical" evidence="10">
    <location>
        <begin position="641"/>
        <end position="661"/>
    </location>
</feature>
<dbReference type="GO" id="GO:0004965">
    <property type="term" value="F:G protein-coupled GABA receptor activity"/>
    <property type="evidence" value="ECO:0007669"/>
    <property type="project" value="InterPro"/>
</dbReference>
<evidence type="ECO:0000256" key="6">
    <source>
        <dbReference type="ARBA" id="ARBA00023170"/>
    </source>
</evidence>